<dbReference type="PhylomeDB" id="B6QWD7"/>
<accession>B6QWD7</accession>
<dbReference type="InterPro" id="IPR029063">
    <property type="entry name" value="SAM-dependent_MTases_sf"/>
</dbReference>
<dbReference type="VEuPathDB" id="FungiDB:PMAA_008020"/>
<evidence type="ECO:0000313" key="2">
    <source>
        <dbReference type="EMBL" id="EEA18523.1"/>
    </source>
</evidence>
<sequence length="187" mass="21201">MLAEDMGQPSIPHEHPDARNFLPSQFDPRQSFDLIICDGQVLRNHDRAGYRERTEASRLSLAQLTLPLDHLNPGGTMIVLHKVEALATLFKHTKFHAKQSSFYMLATNIRADSEDAKTAIERWKVQWKIATFGTDNDNCEAIHLDMSDIEVILQEFGPKLIKLGRKIWEIQASALEKAPFMTQTSSS</sequence>
<dbReference type="AlphaFoldDB" id="B6QWD7"/>
<name>B6QWD7_TALMQ</name>
<protein>
    <submittedName>
        <fullName evidence="2">Uncharacterized protein</fullName>
    </submittedName>
</protein>
<feature type="region of interest" description="Disordered" evidence="1">
    <location>
        <begin position="1"/>
        <end position="22"/>
    </location>
</feature>
<evidence type="ECO:0000313" key="3">
    <source>
        <dbReference type="Proteomes" id="UP000001294"/>
    </source>
</evidence>
<proteinExistence type="predicted"/>
<dbReference type="Gene3D" id="3.40.50.150">
    <property type="entry name" value="Vaccinia Virus protein VP39"/>
    <property type="match status" value="1"/>
</dbReference>
<dbReference type="HOGENOM" id="CLU_043071_0_1_1"/>
<dbReference type="Proteomes" id="UP000001294">
    <property type="component" value="Unassembled WGS sequence"/>
</dbReference>
<keyword evidence="3" id="KW-1185">Reference proteome</keyword>
<evidence type="ECO:0000256" key="1">
    <source>
        <dbReference type="SAM" id="MobiDB-lite"/>
    </source>
</evidence>
<dbReference type="SUPFAM" id="SSF53335">
    <property type="entry name" value="S-adenosyl-L-methionine-dependent methyltransferases"/>
    <property type="match status" value="1"/>
</dbReference>
<gene>
    <name evidence="2" type="ORF">PMAA_008020</name>
</gene>
<dbReference type="EMBL" id="DS995907">
    <property type="protein sequence ID" value="EEA18523.1"/>
    <property type="molecule type" value="Genomic_DNA"/>
</dbReference>
<organism evidence="2 3">
    <name type="scientific">Talaromyces marneffei (strain ATCC 18224 / CBS 334.59 / QM 7333)</name>
    <name type="common">Penicillium marneffei</name>
    <dbReference type="NCBI Taxonomy" id="441960"/>
    <lineage>
        <taxon>Eukaryota</taxon>
        <taxon>Fungi</taxon>
        <taxon>Dikarya</taxon>
        <taxon>Ascomycota</taxon>
        <taxon>Pezizomycotina</taxon>
        <taxon>Eurotiomycetes</taxon>
        <taxon>Eurotiomycetidae</taxon>
        <taxon>Eurotiales</taxon>
        <taxon>Trichocomaceae</taxon>
        <taxon>Talaromyces</taxon>
        <taxon>Talaromyces sect. Talaromyces</taxon>
    </lineage>
</organism>
<reference evidence="3" key="1">
    <citation type="journal article" date="2015" name="Genome Announc.">
        <title>Genome sequence of the AIDS-associated pathogen Penicillium marneffei (ATCC18224) and its near taxonomic relative Talaromyces stipitatus (ATCC10500).</title>
        <authorList>
            <person name="Nierman W.C."/>
            <person name="Fedorova-Abrams N.D."/>
            <person name="Andrianopoulos A."/>
        </authorList>
    </citation>
    <scope>NUCLEOTIDE SEQUENCE [LARGE SCALE GENOMIC DNA]</scope>
    <source>
        <strain evidence="3">ATCC 18224 / CBS 334.59 / QM 7333</strain>
    </source>
</reference>
<dbReference type="STRING" id="441960.B6QWD7"/>
<dbReference type="OrthoDB" id="417125at2759"/>